<dbReference type="GO" id="GO:0009423">
    <property type="term" value="P:chorismate biosynthetic process"/>
    <property type="evidence" value="ECO:0007669"/>
    <property type="project" value="UniProtKB-UniPathway"/>
</dbReference>
<protein>
    <recommendedName>
        <fullName evidence="5">3-dehydroquinate dehydratase</fullName>
        <ecNumber evidence="5">4.2.1.10</ecNumber>
    </recommendedName>
</protein>
<gene>
    <name evidence="9" type="ORF">SAMN05421642_11576</name>
</gene>
<dbReference type="GO" id="GO:0019631">
    <property type="term" value="P:quinate catabolic process"/>
    <property type="evidence" value="ECO:0007669"/>
    <property type="project" value="TreeGrafter"/>
</dbReference>
<evidence type="ECO:0000256" key="6">
    <source>
        <dbReference type="ARBA" id="ARBA00023239"/>
    </source>
</evidence>
<dbReference type="PIRSF" id="PIRSF001399">
    <property type="entry name" value="DHquinase_II"/>
    <property type="match status" value="1"/>
</dbReference>
<sequence length="179" mass="19266">MNSTEPATSLLRPVAARRHRIALIDGPNMSNLGARSKRMYGPIESLESLHKFVAGWAETLGVELEIFSSNYEGAILEYIHGSAAHTDAYVINPAGLTIHGSATRHALLETQRPYVEVHFANAEGSATSSRGPIFGRAESVFTPTATGVCMGMRQYSYVGALVSLALSLDDVDFLAPTEK</sequence>
<feature type="active site" description="Proton acceptor" evidence="7">
    <location>
        <position position="40"/>
    </location>
</feature>
<organism evidence="9 10">
    <name type="scientific">Rhodococcoides kyotonense</name>
    <dbReference type="NCBI Taxonomy" id="398843"/>
    <lineage>
        <taxon>Bacteria</taxon>
        <taxon>Bacillati</taxon>
        <taxon>Actinomycetota</taxon>
        <taxon>Actinomycetes</taxon>
        <taxon>Mycobacteriales</taxon>
        <taxon>Nocardiaceae</taxon>
        <taxon>Rhodococcoides</taxon>
    </lineage>
</organism>
<keyword evidence="10" id="KW-1185">Reference proteome</keyword>
<evidence type="ECO:0000256" key="2">
    <source>
        <dbReference type="ARBA" id="ARBA00004902"/>
    </source>
</evidence>
<evidence type="ECO:0000313" key="9">
    <source>
        <dbReference type="EMBL" id="SNT36261.1"/>
    </source>
</evidence>
<evidence type="ECO:0000256" key="3">
    <source>
        <dbReference type="ARBA" id="ARBA00011037"/>
    </source>
</evidence>
<evidence type="ECO:0000256" key="1">
    <source>
        <dbReference type="ARBA" id="ARBA00001864"/>
    </source>
</evidence>
<dbReference type="SUPFAM" id="SSF52304">
    <property type="entry name" value="Type II 3-dehydroquinate dehydratase"/>
    <property type="match status" value="1"/>
</dbReference>
<keyword evidence="6" id="KW-0456">Lyase</keyword>
<dbReference type="RefSeq" id="WP_217899976.1">
    <property type="nucleotide sequence ID" value="NZ_FZOW01000015.1"/>
</dbReference>
<dbReference type="AlphaFoldDB" id="A0A239M0Q7"/>
<accession>A0A239M0Q7</accession>
<dbReference type="Proteomes" id="UP000198327">
    <property type="component" value="Unassembled WGS sequence"/>
</dbReference>
<dbReference type="UniPathway" id="UPA00053">
    <property type="reaction ID" value="UER00086"/>
</dbReference>
<dbReference type="Gene3D" id="3.40.50.9100">
    <property type="entry name" value="Dehydroquinase, class II"/>
    <property type="match status" value="1"/>
</dbReference>
<name>A0A239M0Q7_9NOCA</name>
<comment type="similarity">
    <text evidence="3">Belongs to the type-II 3-dehydroquinase family.</text>
</comment>
<feature type="site" description="Transition state stabilizer" evidence="8">
    <location>
        <position position="35"/>
    </location>
</feature>
<comment type="subunit">
    <text evidence="4">Homododecamer.</text>
</comment>
<dbReference type="PANTHER" id="PTHR21272:SF3">
    <property type="entry name" value="CATABOLIC 3-DEHYDROQUINASE"/>
    <property type="match status" value="1"/>
</dbReference>
<evidence type="ECO:0000256" key="4">
    <source>
        <dbReference type="ARBA" id="ARBA00011193"/>
    </source>
</evidence>
<comment type="pathway">
    <text evidence="2">Metabolic intermediate biosynthesis; chorismate biosynthesis; chorismate from D-erythrose 4-phosphate and phosphoenolpyruvate: step 3/7.</text>
</comment>
<dbReference type="EMBL" id="FZOW01000015">
    <property type="protein sequence ID" value="SNT36261.1"/>
    <property type="molecule type" value="Genomic_DNA"/>
</dbReference>
<dbReference type="GO" id="GO:0003855">
    <property type="term" value="F:3-dehydroquinate dehydratase activity"/>
    <property type="evidence" value="ECO:0007669"/>
    <property type="project" value="UniProtKB-EC"/>
</dbReference>
<dbReference type="EC" id="4.2.1.10" evidence="5"/>
<proteinExistence type="inferred from homology"/>
<comment type="catalytic activity">
    <reaction evidence="1">
        <text>3-dehydroquinate = 3-dehydroshikimate + H2O</text>
        <dbReference type="Rhea" id="RHEA:21096"/>
        <dbReference type="ChEBI" id="CHEBI:15377"/>
        <dbReference type="ChEBI" id="CHEBI:16630"/>
        <dbReference type="ChEBI" id="CHEBI:32364"/>
        <dbReference type="EC" id="4.2.1.10"/>
    </reaction>
</comment>
<feature type="active site" description="Proton donor" evidence="7">
    <location>
        <position position="118"/>
    </location>
</feature>
<reference evidence="10" key="1">
    <citation type="submission" date="2017-06" db="EMBL/GenBank/DDBJ databases">
        <authorList>
            <person name="Varghese N."/>
            <person name="Submissions S."/>
        </authorList>
    </citation>
    <scope>NUCLEOTIDE SEQUENCE [LARGE SCALE GENOMIC DNA]</scope>
    <source>
        <strain evidence="10">JCM 23211</strain>
    </source>
</reference>
<dbReference type="PANTHER" id="PTHR21272">
    <property type="entry name" value="CATABOLIC 3-DEHYDROQUINASE"/>
    <property type="match status" value="1"/>
</dbReference>
<dbReference type="InterPro" id="IPR001874">
    <property type="entry name" value="DHquinase_II"/>
</dbReference>
<evidence type="ECO:0000256" key="5">
    <source>
        <dbReference type="ARBA" id="ARBA00012060"/>
    </source>
</evidence>
<evidence type="ECO:0000256" key="8">
    <source>
        <dbReference type="PIRSR" id="PIRSR001399-3"/>
    </source>
</evidence>
<dbReference type="Pfam" id="PF01220">
    <property type="entry name" value="DHquinase_II"/>
    <property type="match status" value="1"/>
</dbReference>
<dbReference type="InterPro" id="IPR036441">
    <property type="entry name" value="DHquinase_II_sf"/>
</dbReference>
<evidence type="ECO:0000256" key="7">
    <source>
        <dbReference type="PIRSR" id="PIRSR001399-1"/>
    </source>
</evidence>
<evidence type="ECO:0000313" key="10">
    <source>
        <dbReference type="Proteomes" id="UP000198327"/>
    </source>
</evidence>